<accession>A0A1I2CYA5</accession>
<feature type="transmembrane region" description="Helical" evidence="1">
    <location>
        <begin position="7"/>
        <end position="24"/>
    </location>
</feature>
<dbReference type="STRING" id="1045775.SAMN05216378_3875"/>
<organism evidence="2 3">
    <name type="scientific">Paenibacillus catalpae</name>
    <dbReference type="NCBI Taxonomy" id="1045775"/>
    <lineage>
        <taxon>Bacteria</taxon>
        <taxon>Bacillati</taxon>
        <taxon>Bacillota</taxon>
        <taxon>Bacilli</taxon>
        <taxon>Bacillales</taxon>
        <taxon>Paenibacillaceae</taxon>
        <taxon>Paenibacillus</taxon>
    </lineage>
</organism>
<feature type="transmembrane region" description="Helical" evidence="1">
    <location>
        <begin position="101"/>
        <end position="119"/>
    </location>
</feature>
<evidence type="ECO:0000313" key="2">
    <source>
        <dbReference type="EMBL" id="SFE73249.1"/>
    </source>
</evidence>
<evidence type="ECO:0000256" key="1">
    <source>
        <dbReference type="SAM" id="Phobius"/>
    </source>
</evidence>
<dbReference type="Proteomes" id="UP000198855">
    <property type="component" value="Unassembled WGS sequence"/>
</dbReference>
<feature type="transmembrane region" description="Helical" evidence="1">
    <location>
        <begin position="76"/>
        <end position="94"/>
    </location>
</feature>
<keyword evidence="3" id="KW-1185">Reference proteome</keyword>
<feature type="transmembrane region" description="Helical" evidence="1">
    <location>
        <begin position="125"/>
        <end position="143"/>
    </location>
</feature>
<dbReference type="AlphaFoldDB" id="A0A1I2CYA5"/>
<sequence>MDYIRDYTMYAAIFGWFSFCWFGWAQERPKASWRKYIGIASGVALLVCLLGVYLSIHNWNEPSVLSDNASFKTYLITVYIEFAVAGAGAFLLIRKKAKEHIAPWIAFIVGIHFIGLVSVFDDASLYILAVLLVAVSILAVIAAPKLQVASSAITGIGSGTVLFGYAVLGLIRYLAV</sequence>
<dbReference type="EMBL" id="FOMT01000004">
    <property type="protein sequence ID" value="SFE73249.1"/>
    <property type="molecule type" value="Genomic_DNA"/>
</dbReference>
<dbReference type="RefSeq" id="WP_091188075.1">
    <property type="nucleotide sequence ID" value="NZ_FOMT01000004.1"/>
</dbReference>
<keyword evidence="1" id="KW-0472">Membrane</keyword>
<keyword evidence="1" id="KW-0812">Transmembrane</keyword>
<gene>
    <name evidence="2" type="ORF">SAMN05216378_3875</name>
</gene>
<name>A0A1I2CYA5_9BACL</name>
<reference evidence="3" key="1">
    <citation type="submission" date="2016-10" db="EMBL/GenBank/DDBJ databases">
        <authorList>
            <person name="Varghese N."/>
            <person name="Submissions S."/>
        </authorList>
    </citation>
    <scope>NUCLEOTIDE SEQUENCE [LARGE SCALE GENOMIC DNA]</scope>
    <source>
        <strain evidence="3">CGMCC 1.10784</strain>
    </source>
</reference>
<proteinExistence type="predicted"/>
<feature type="transmembrane region" description="Helical" evidence="1">
    <location>
        <begin position="155"/>
        <end position="175"/>
    </location>
</feature>
<protein>
    <submittedName>
        <fullName evidence="2">Uncharacterized protein</fullName>
    </submittedName>
</protein>
<dbReference type="OrthoDB" id="3697173at2"/>
<feature type="transmembrane region" description="Helical" evidence="1">
    <location>
        <begin position="36"/>
        <end position="56"/>
    </location>
</feature>
<keyword evidence="1" id="KW-1133">Transmembrane helix</keyword>
<evidence type="ECO:0000313" key="3">
    <source>
        <dbReference type="Proteomes" id="UP000198855"/>
    </source>
</evidence>